<keyword evidence="4 10" id="KW-0808">Transferase</keyword>
<dbReference type="GO" id="GO:0019521">
    <property type="term" value="P:D-gluconate metabolic process"/>
    <property type="evidence" value="ECO:0007669"/>
    <property type="project" value="UniProtKB-KW"/>
</dbReference>
<evidence type="ECO:0000256" key="10">
    <source>
        <dbReference type="RuleBase" id="RU363066"/>
    </source>
</evidence>
<dbReference type="InterPro" id="IPR006001">
    <property type="entry name" value="Therm_gnt_kin"/>
</dbReference>
<evidence type="ECO:0000256" key="2">
    <source>
        <dbReference type="ARBA" id="ARBA00008420"/>
    </source>
</evidence>
<evidence type="ECO:0000256" key="6">
    <source>
        <dbReference type="ARBA" id="ARBA00022777"/>
    </source>
</evidence>
<dbReference type="GO" id="GO:0046316">
    <property type="term" value="F:gluconokinase activity"/>
    <property type="evidence" value="ECO:0007669"/>
    <property type="project" value="UniProtKB-EC"/>
</dbReference>
<evidence type="ECO:0000256" key="1">
    <source>
        <dbReference type="ARBA" id="ARBA00004761"/>
    </source>
</evidence>
<keyword evidence="6 10" id="KW-0418">Kinase</keyword>
<evidence type="ECO:0000256" key="3">
    <source>
        <dbReference type="ARBA" id="ARBA00012054"/>
    </source>
</evidence>
<dbReference type="CDD" id="cd02021">
    <property type="entry name" value="GntK"/>
    <property type="match status" value="1"/>
</dbReference>
<evidence type="ECO:0000313" key="12">
    <source>
        <dbReference type="Proteomes" id="UP000249915"/>
    </source>
</evidence>
<evidence type="ECO:0000313" key="11">
    <source>
        <dbReference type="EMBL" id="PXY28166.1"/>
    </source>
</evidence>
<dbReference type="Pfam" id="PF13671">
    <property type="entry name" value="AAA_33"/>
    <property type="match status" value="1"/>
</dbReference>
<comment type="similarity">
    <text evidence="2 10">Belongs to the gluconokinase GntK/GntV family.</text>
</comment>
<dbReference type="PANTHER" id="PTHR43442">
    <property type="entry name" value="GLUCONOKINASE-RELATED"/>
    <property type="match status" value="1"/>
</dbReference>
<evidence type="ECO:0000256" key="7">
    <source>
        <dbReference type="ARBA" id="ARBA00022840"/>
    </source>
</evidence>
<reference evidence="11 12" key="1">
    <citation type="submission" date="2016-07" db="EMBL/GenBank/DDBJ databases">
        <title>Draft genome sequence of Prauserella muralis DSM 45305, isolated from a mould-covered wall in an indoor environment.</title>
        <authorList>
            <person name="Ruckert C."/>
            <person name="Albersmeier A."/>
            <person name="Jiang C.-L."/>
            <person name="Jiang Y."/>
            <person name="Kalinowski J."/>
            <person name="Schneider O."/>
            <person name="Winkler A."/>
            <person name="Zotchev S.B."/>
        </authorList>
    </citation>
    <scope>NUCLEOTIDE SEQUENCE [LARGE SCALE GENOMIC DNA]</scope>
    <source>
        <strain evidence="11 12">DSM 45305</strain>
    </source>
</reference>
<accession>A0A2V4B1Y8</accession>
<dbReference type="Gene3D" id="3.40.50.300">
    <property type="entry name" value="P-loop containing nucleotide triphosphate hydrolases"/>
    <property type="match status" value="1"/>
</dbReference>
<organism evidence="11 12">
    <name type="scientific">Prauserella muralis</name>
    <dbReference type="NCBI Taxonomy" id="588067"/>
    <lineage>
        <taxon>Bacteria</taxon>
        <taxon>Bacillati</taxon>
        <taxon>Actinomycetota</taxon>
        <taxon>Actinomycetes</taxon>
        <taxon>Pseudonocardiales</taxon>
        <taxon>Pseudonocardiaceae</taxon>
        <taxon>Prauserella</taxon>
    </lineage>
</organism>
<dbReference type="PANTHER" id="PTHR43442:SF3">
    <property type="entry name" value="GLUCONOKINASE-RELATED"/>
    <property type="match status" value="1"/>
</dbReference>
<dbReference type="AlphaFoldDB" id="A0A2V4B1Y8"/>
<dbReference type="OrthoDB" id="9795716at2"/>
<sequence>MTTTCLVVMGVSGAGKTTIARMLADRLGWRMAEADEFHPPANIAKMTAGTPLTDADRAPWLRAIRDWVSERDAEGENVVVTCSALKRAYRDLLRQATARVRFVYLRGTTEIVGSRLADRSGHFMPPSLLGSQFGDLEPLAPDEDGVTVDIGDTPEHITDTALVALGLRNGASAGA</sequence>
<dbReference type="NCBIfam" id="TIGR01313">
    <property type="entry name" value="therm_gnt_kin"/>
    <property type="match status" value="1"/>
</dbReference>
<proteinExistence type="inferred from homology"/>
<comment type="pathway">
    <text evidence="1">Carbohydrate acid metabolism.</text>
</comment>
<dbReference type="Proteomes" id="UP000249915">
    <property type="component" value="Unassembled WGS sequence"/>
</dbReference>
<comment type="catalytic activity">
    <reaction evidence="9 10">
        <text>D-gluconate + ATP = 6-phospho-D-gluconate + ADP + H(+)</text>
        <dbReference type="Rhea" id="RHEA:19433"/>
        <dbReference type="ChEBI" id="CHEBI:15378"/>
        <dbReference type="ChEBI" id="CHEBI:18391"/>
        <dbReference type="ChEBI" id="CHEBI:30616"/>
        <dbReference type="ChEBI" id="CHEBI:58759"/>
        <dbReference type="ChEBI" id="CHEBI:456216"/>
        <dbReference type="EC" id="2.7.1.12"/>
    </reaction>
</comment>
<dbReference type="EC" id="2.7.1.12" evidence="3 10"/>
<dbReference type="FunFam" id="3.40.50.300:FF:000522">
    <property type="entry name" value="Gluconokinase"/>
    <property type="match status" value="1"/>
</dbReference>
<keyword evidence="7 10" id="KW-0067">ATP-binding</keyword>
<evidence type="ECO:0000256" key="4">
    <source>
        <dbReference type="ARBA" id="ARBA00022679"/>
    </source>
</evidence>
<dbReference type="GO" id="GO:0005524">
    <property type="term" value="F:ATP binding"/>
    <property type="evidence" value="ECO:0007669"/>
    <property type="project" value="UniProtKB-KW"/>
</dbReference>
<dbReference type="RefSeq" id="WP_112282174.1">
    <property type="nucleotide sequence ID" value="NZ_MASW01000002.1"/>
</dbReference>
<protein>
    <recommendedName>
        <fullName evidence="3 10">Gluconokinase</fullName>
        <ecNumber evidence="3 10">2.7.1.12</ecNumber>
    </recommendedName>
</protein>
<name>A0A2V4B1Y8_9PSEU</name>
<comment type="caution">
    <text evidence="11">The sequence shown here is derived from an EMBL/GenBank/DDBJ whole genome shotgun (WGS) entry which is preliminary data.</text>
</comment>
<dbReference type="SUPFAM" id="SSF52540">
    <property type="entry name" value="P-loop containing nucleoside triphosphate hydrolases"/>
    <property type="match status" value="1"/>
</dbReference>
<keyword evidence="5 10" id="KW-0547">Nucleotide-binding</keyword>
<keyword evidence="8" id="KW-0311">Gluconate utilization</keyword>
<dbReference type="EMBL" id="MASW01000002">
    <property type="protein sequence ID" value="PXY28166.1"/>
    <property type="molecule type" value="Genomic_DNA"/>
</dbReference>
<keyword evidence="12" id="KW-1185">Reference proteome</keyword>
<evidence type="ECO:0000256" key="8">
    <source>
        <dbReference type="ARBA" id="ARBA00023064"/>
    </source>
</evidence>
<evidence type="ECO:0000256" key="5">
    <source>
        <dbReference type="ARBA" id="ARBA00022741"/>
    </source>
</evidence>
<evidence type="ECO:0000256" key="9">
    <source>
        <dbReference type="ARBA" id="ARBA00048090"/>
    </source>
</evidence>
<gene>
    <name evidence="11" type="ORF">BAY60_17700</name>
</gene>
<dbReference type="GO" id="GO:0005737">
    <property type="term" value="C:cytoplasm"/>
    <property type="evidence" value="ECO:0007669"/>
    <property type="project" value="TreeGrafter"/>
</dbReference>
<dbReference type="InterPro" id="IPR027417">
    <property type="entry name" value="P-loop_NTPase"/>
</dbReference>